<keyword evidence="5" id="KW-0963">Cytoplasm</keyword>
<evidence type="ECO:0000313" key="21">
    <source>
        <dbReference type="Proteomes" id="UP000215335"/>
    </source>
</evidence>
<dbReference type="GO" id="GO:0071034">
    <property type="term" value="P:CUT catabolic process"/>
    <property type="evidence" value="ECO:0007669"/>
    <property type="project" value="UniProtKB-ARBA"/>
</dbReference>
<keyword evidence="7" id="KW-0540">Nuclease</keyword>
<dbReference type="InterPro" id="IPR050180">
    <property type="entry name" value="RNR_Ribonuclease"/>
</dbReference>
<dbReference type="GO" id="GO:0000176">
    <property type="term" value="C:nuclear exosome (RNase complex)"/>
    <property type="evidence" value="ECO:0007669"/>
    <property type="project" value="UniProtKB-ARBA"/>
</dbReference>
<dbReference type="FunFam" id="2.40.50.690:FF:000010">
    <property type="entry name" value="Rrp44p homologue, putative"/>
    <property type="match status" value="1"/>
</dbReference>
<dbReference type="FunFam" id="2.40.50.700:FF:000001">
    <property type="entry name" value="Exosome complex exonuclease exoribonuclease (Rrp44)"/>
    <property type="match status" value="1"/>
</dbReference>
<dbReference type="GO" id="GO:0003723">
    <property type="term" value="F:RNA binding"/>
    <property type="evidence" value="ECO:0007669"/>
    <property type="project" value="UniProtKB-KW"/>
</dbReference>
<keyword evidence="8" id="KW-0255">Endonuclease</keyword>
<dbReference type="Pfam" id="PF17849">
    <property type="entry name" value="OB_Dis3"/>
    <property type="match status" value="1"/>
</dbReference>
<dbReference type="GO" id="GO:0005730">
    <property type="term" value="C:nucleolus"/>
    <property type="evidence" value="ECO:0007669"/>
    <property type="project" value="UniProtKB-SubCell"/>
</dbReference>
<evidence type="ECO:0000256" key="2">
    <source>
        <dbReference type="ARBA" id="ARBA00004496"/>
    </source>
</evidence>
<sequence length="1105" mass="125696">MLTSKTFYRKTKGGNIYKVVREHYLRDDIWCGSEACERCGRRNKDILLDDENPGAKSSLFSQPHYLVFDTNIILNQINILEENILCNVIIPQTVLEEVRHRSSNVYKKLKEIIGDPSRKFYVFVNEHHKDTYIERKPGEIVNDRNDRAIRTVAKWYNSHLSAQKISIKAILLTDDEDNKNKAEEAGIPVATMKDYVSSLENAGFLIDKLARKDYVLDGEGREPLFPCHLSPAQLHEGIKNGKFLQGTFLASRENFLEGSVNCESIEKFVLVQGREGLNRAVDGDTVAIELLPEDQWSAPSDIILQDETEDDPGDVLDDEKILTENKTVAPAEKTPTGRIVGIIRRKWRQYCGILQRSALKENTRHLFVPAERKIPKVRIETRQAETLSKQRIIVAIDSWPRNSRYPLGHFVRALGEIGDKDTENEVLLLEHDVPHSRFSDEVLSFLPKLPWVITESFIRLLLIQEKHSNHLASGRLTITVRRCARSRTSRITRESGQMKFQRRQLIVQDTFICIIVYVNRETKREFTVNGTTLFGSIIGQGGGGGICDSKEKADDVSGTNSPELLAFPERRTLALPDVAQRRDLRHIDVCSVDPPGCTDIDDALHCRDLANGNLEVGVHIADVSHFIRPGTALDKEAALRATTVYLVDKRIDMVPELLSSNLCSLRGNEERFAFSCVWEIDHDANIISTDYFKSIILSRAAMTYEEAQLKIDDKTQNDAVAKSLRNLNMLAKKLKKRRLENGALVLASPEIRFQVDSETHDPIDVQAKQMRETNSMVEEFMLLANISVAKKILEEFPECAMLRRHPEPPQVNFDPLIKAGRHQGFEINTSSGKELAKSLEAAQKEDNPYFNTMLKILATRCMMQAVYFTSGMVQETEFFHYGLACPIYTHFTSPIRRYADVIVHRLLAVCVGADATYPDLLDKKKSHALCHNLNYRNRMAQYAGRASVALNTHLFFRNKVQEEEGYILFVRKNALQILIPKFGLEGTLYLSKKGETSPVTFVYDEEEHTQRCGDIIFRSFDQVVVQLSLDRSNVQHEKLVFKLVKPMIPGFSIPSSSEGTAADKPAEEPMELSEEIPQKRKDEQEVEPEEAPTTKKGRKKKRRKY</sequence>
<protein>
    <recommendedName>
        <fullName evidence="14">Protein DIS3 homolog</fullName>
    </recommendedName>
    <alternativeName>
        <fullName evidence="15">Ribosomal RNA-processing protein 44</fullName>
    </alternativeName>
</protein>
<dbReference type="InterPro" id="IPR002716">
    <property type="entry name" value="PIN_dom"/>
</dbReference>
<evidence type="ECO:0000256" key="15">
    <source>
        <dbReference type="ARBA" id="ARBA00077930"/>
    </source>
</evidence>
<dbReference type="SUPFAM" id="SSF50249">
    <property type="entry name" value="Nucleic acid-binding proteins"/>
    <property type="match status" value="3"/>
</dbReference>
<dbReference type="GO" id="GO:0016075">
    <property type="term" value="P:rRNA catabolic process"/>
    <property type="evidence" value="ECO:0007669"/>
    <property type="project" value="TreeGrafter"/>
</dbReference>
<dbReference type="PANTHER" id="PTHR23355:SF35">
    <property type="entry name" value="EXOSOME COMPLEX EXONUCLEASE RRP44"/>
    <property type="match status" value="1"/>
</dbReference>
<dbReference type="InterPro" id="IPR033771">
    <property type="entry name" value="Rrp44_CSD1"/>
</dbReference>
<accession>A0A232FFS0</accession>
<keyword evidence="13" id="KW-0539">Nucleus</keyword>
<dbReference type="InterPro" id="IPR012340">
    <property type="entry name" value="NA-bd_OB-fold"/>
</dbReference>
<name>A0A232FFS0_9HYME</name>
<evidence type="ECO:0000259" key="18">
    <source>
        <dbReference type="SMART" id="SM00670"/>
    </source>
</evidence>
<dbReference type="CDD" id="cd09862">
    <property type="entry name" value="PIN_Rrp44-like"/>
    <property type="match status" value="1"/>
</dbReference>
<dbReference type="SUPFAM" id="SSF88723">
    <property type="entry name" value="PIN domain-like"/>
    <property type="match status" value="1"/>
</dbReference>
<gene>
    <name evidence="20" type="ORF">TSAR_002199</name>
</gene>
<dbReference type="FunFam" id="2.40.50.140:FF:000125">
    <property type="entry name" value="exosome complex exonuclease RRP44 isoform X1"/>
    <property type="match status" value="1"/>
</dbReference>
<dbReference type="Gene3D" id="2.40.50.690">
    <property type="match status" value="1"/>
</dbReference>
<dbReference type="GO" id="GO:0006364">
    <property type="term" value="P:rRNA processing"/>
    <property type="evidence" value="ECO:0007669"/>
    <property type="project" value="UniProtKB-KW"/>
</dbReference>
<keyword evidence="9" id="KW-0378">Hydrolase</keyword>
<dbReference type="EMBL" id="NNAY01000294">
    <property type="protein sequence ID" value="OXU29403.1"/>
    <property type="molecule type" value="Genomic_DNA"/>
</dbReference>
<evidence type="ECO:0000256" key="13">
    <source>
        <dbReference type="ARBA" id="ARBA00023242"/>
    </source>
</evidence>
<evidence type="ECO:0000256" key="10">
    <source>
        <dbReference type="ARBA" id="ARBA00022835"/>
    </source>
</evidence>
<evidence type="ECO:0000256" key="11">
    <source>
        <dbReference type="ARBA" id="ARBA00022839"/>
    </source>
</evidence>
<dbReference type="SMART" id="SM00670">
    <property type="entry name" value="PINc"/>
    <property type="match status" value="1"/>
</dbReference>
<comment type="similarity">
    <text evidence="4 16">Belongs to the RNR ribonuclease family.</text>
</comment>
<evidence type="ECO:0000256" key="5">
    <source>
        <dbReference type="ARBA" id="ARBA00022490"/>
    </source>
</evidence>
<dbReference type="STRING" id="543379.A0A232FFS0"/>
<evidence type="ECO:0000256" key="6">
    <source>
        <dbReference type="ARBA" id="ARBA00022552"/>
    </source>
</evidence>
<dbReference type="InterPro" id="IPR041505">
    <property type="entry name" value="Dis3_CSD2"/>
</dbReference>
<dbReference type="PANTHER" id="PTHR23355">
    <property type="entry name" value="RIBONUCLEASE"/>
    <property type="match status" value="1"/>
</dbReference>
<evidence type="ECO:0000256" key="3">
    <source>
        <dbReference type="ARBA" id="ARBA00004604"/>
    </source>
</evidence>
<evidence type="ECO:0000259" key="19">
    <source>
        <dbReference type="SMART" id="SM00955"/>
    </source>
</evidence>
<proteinExistence type="inferred from homology"/>
<dbReference type="Pfam" id="PF13638">
    <property type="entry name" value="PIN_4"/>
    <property type="match status" value="1"/>
</dbReference>
<evidence type="ECO:0000256" key="16">
    <source>
        <dbReference type="RuleBase" id="RU003901"/>
    </source>
</evidence>
<dbReference type="Pfam" id="PF17215">
    <property type="entry name" value="Rrp44_S1"/>
    <property type="match status" value="1"/>
</dbReference>
<evidence type="ECO:0000256" key="12">
    <source>
        <dbReference type="ARBA" id="ARBA00022884"/>
    </source>
</evidence>
<evidence type="ECO:0000256" key="14">
    <source>
        <dbReference type="ARBA" id="ARBA00077221"/>
    </source>
</evidence>
<keyword evidence="21" id="KW-1185">Reference proteome</keyword>
<dbReference type="Pfam" id="PF00773">
    <property type="entry name" value="RNB"/>
    <property type="match status" value="1"/>
</dbReference>
<dbReference type="GO" id="GO:0000177">
    <property type="term" value="C:cytoplasmic exosome (RNase complex)"/>
    <property type="evidence" value="ECO:0007669"/>
    <property type="project" value="TreeGrafter"/>
</dbReference>
<dbReference type="InterPro" id="IPR001900">
    <property type="entry name" value="RNase_II/R"/>
</dbReference>
<dbReference type="Proteomes" id="UP000215335">
    <property type="component" value="Unassembled WGS sequence"/>
</dbReference>
<dbReference type="FunFam" id="3.40.50.1010:FF:000010">
    <property type="entry name" value="Exosome complex exonuclease DIS3"/>
    <property type="match status" value="1"/>
</dbReference>
<keyword evidence="10" id="KW-0271">Exosome</keyword>
<dbReference type="Gene3D" id="2.40.50.700">
    <property type="match status" value="1"/>
</dbReference>
<comment type="caution">
    <text evidence="20">The sequence shown here is derived from an EMBL/GenBank/DDBJ whole genome shotgun (WGS) entry which is preliminary data.</text>
</comment>
<dbReference type="OrthoDB" id="372421at2759"/>
<keyword evidence="11" id="KW-0269">Exonuclease</keyword>
<evidence type="ECO:0000256" key="4">
    <source>
        <dbReference type="ARBA" id="ARBA00005785"/>
    </source>
</evidence>
<evidence type="ECO:0000256" key="17">
    <source>
        <dbReference type="SAM" id="MobiDB-lite"/>
    </source>
</evidence>
<dbReference type="GO" id="GO:0071031">
    <property type="term" value="P:nuclear mRNA surveillance of mRNA 3'-end processing"/>
    <property type="evidence" value="ECO:0007669"/>
    <property type="project" value="TreeGrafter"/>
</dbReference>
<dbReference type="InterPro" id="IPR022966">
    <property type="entry name" value="RNase_II/R_CS"/>
</dbReference>
<dbReference type="SMART" id="SM00955">
    <property type="entry name" value="RNB"/>
    <property type="match status" value="1"/>
</dbReference>
<dbReference type="PROSITE" id="PS01175">
    <property type="entry name" value="RIBONUCLEASE_II"/>
    <property type="match status" value="1"/>
</dbReference>
<evidence type="ECO:0000256" key="8">
    <source>
        <dbReference type="ARBA" id="ARBA00022759"/>
    </source>
</evidence>
<evidence type="ECO:0000256" key="7">
    <source>
        <dbReference type="ARBA" id="ARBA00022722"/>
    </source>
</evidence>
<feature type="region of interest" description="Disordered" evidence="17">
    <location>
        <begin position="1054"/>
        <end position="1105"/>
    </location>
</feature>
<dbReference type="GO" id="GO:0000175">
    <property type="term" value="F:3'-5'-RNA exonuclease activity"/>
    <property type="evidence" value="ECO:0007669"/>
    <property type="project" value="TreeGrafter"/>
</dbReference>
<dbReference type="InterPro" id="IPR029060">
    <property type="entry name" value="PIN-like_dom_sf"/>
</dbReference>
<dbReference type="AlphaFoldDB" id="A0A232FFS0"/>
<comment type="cofactor">
    <cofactor evidence="1">
        <name>Mg(2+)</name>
        <dbReference type="ChEBI" id="CHEBI:18420"/>
    </cofactor>
</comment>
<keyword evidence="12" id="KW-0694">RNA-binding</keyword>
<evidence type="ECO:0000256" key="1">
    <source>
        <dbReference type="ARBA" id="ARBA00001946"/>
    </source>
</evidence>
<evidence type="ECO:0000313" key="20">
    <source>
        <dbReference type="EMBL" id="OXU29403.1"/>
    </source>
</evidence>
<dbReference type="Pfam" id="PF17216">
    <property type="entry name" value="Rrp44_CSD1"/>
    <property type="match status" value="1"/>
</dbReference>
<dbReference type="GO" id="GO:0004519">
    <property type="term" value="F:endonuclease activity"/>
    <property type="evidence" value="ECO:0007669"/>
    <property type="project" value="UniProtKB-KW"/>
</dbReference>
<dbReference type="Gene3D" id="2.40.50.140">
    <property type="entry name" value="Nucleic acid-binding proteins"/>
    <property type="match status" value="1"/>
</dbReference>
<keyword evidence="6" id="KW-0698">rRNA processing</keyword>
<feature type="compositionally biased region" description="Basic residues" evidence="17">
    <location>
        <begin position="1095"/>
        <end position="1105"/>
    </location>
</feature>
<feature type="domain" description="RNB" evidence="19">
    <location>
        <begin position="581"/>
        <end position="913"/>
    </location>
</feature>
<feature type="domain" description="PIN" evidence="18">
    <location>
        <begin position="64"/>
        <end position="180"/>
    </location>
</feature>
<dbReference type="InterPro" id="IPR033770">
    <property type="entry name" value="RRP44_S1"/>
</dbReference>
<evidence type="ECO:0000256" key="9">
    <source>
        <dbReference type="ARBA" id="ARBA00022801"/>
    </source>
</evidence>
<dbReference type="Gene3D" id="3.40.50.1010">
    <property type="entry name" value="5'-nuclease"/>
    <property type="match status" value="1"/>
</dbReference>
<organism evidence="20 21">
    <name type="scientific">Trichomalopsis sarcophagae</name>
    <dbReference type="NCBI Taxonomy" id="543379"/>
    <lineage>
        <taxon>Eukaryota</taxon>
        <taxon>Metazoa</taxon>
        <taxon>Ecdysozoa</taxon>
        <taxon>Arthropoda</taxon>
        <taxon>Hexapoda</taxon>
        <taxon>Insecta</taxon>
        <taxon>Pterygota</taxon>
        <taxon>Neoptera</taxon>
        <taxon>Endopterygota</taxon>
        <taxon>Hymenoptera</taxon>
        <taxon>Apocrita</taxon>
        <taxon>Proctotrupomorpha</taxon>
        <taxon>Chalcidoidea</taxon>
        <taxon>Pteromalidae</taxon>
        <taxon>Pteromalinae</taxon>
        <taxon>Trichomalopsis</taxon>
    </lineage>
</organism>
<comment type="subcellular location">
    <subcellularLocation>
        <location evidence="2">Cytoplasm</location>
    </subcellularLocation>
    <subcellularLocation>
        <location evidence="3">Nucleus</location>
        <location evidence="3">Nucleolus</location>
    </subcellularLocation>
</comment>
<reference evidence="20 21" key="1">
    <citation type="journal article" date="2017" name="Curr. Biol.">
        <title>The Evolution of Venom by Co-option of Single-Copy Genes.</title>
        <authorList>
            <person name="Martinson E.O."/>
            <person name="Mrinalini"/>
            <person name="Kelkar Y.D."/>
            <person name="Chang C.H."/>
            <person name="Werren J.H."/>
        </authorList>
    </citation>
    <scope>NUCLEOTIDE SEQUENCE [LARGE SCALE GENOMIC DNA]</scope>
    <source>
        <strain evidence="20 21">Alberta</strain>
        <tissue evidence="20">Whole body</tissue>
    </source>
</reference>